<keyword evidence="2" id="KW-0812">Transmembrane</keyword>
<organism evidence="3 4">
    <name type="scientific">Fusarium vanettenii (strain ATCC MYA-4622 / CBS 123669 / FGSC 9596 / NRRL 45880 / 77-13-4)</name>
    <name type="common">Fusarium solani subsp. pisi</name>
    <dbReference type="NCBI Taxonomy" id="660122"/>
    <lineage>
        <taxon>Eukaryota</taxon>
        <taxon>Fungi</taxon>
        <taxon>Dikarya</taxon>
        <taxon>Ascomycota</taxon>
        <taxon>Pezizomycotina</taxon>
        <taxon>Sordariomycetes</taxon>
        <taxon>Hypocreomycetidae</taxon>
        <taxon>Hypocreales</taxon>
        <taxon>Nectriaceae</taxon>
        <taxon>Fusarium</taxon>
        <taxon>Fusarium solani species complex</taxon>
        <taxon>Fusarium vanettenii</taxon>
    </lineage>
</organism>
<sequence length="182" mass="19889">MDAPSPSSPSQAKLISITAVLVITILACLIQCFSGQKTPSTTAQANYQTDSGPEPMHSFLDLNAKASPFHPPSSSATKGSPQHRALRSAIIDSFQEKGQPLIEMAEKRRKRSGYGEPGQNIPHGAQSDEEARAHIMSQIVTFLLEDESRAHYAKVFVPALDRAGWSMNSEKRLNSLKGLCRW</sequence>
<feature type="region of interest" description="Disordered" evidence="1">
    <location>
        <begin position="39"/>
        <end position="58"/>
    </location>
</feature>
<dbReference type="VEuPathDB" id="FungiDB:NECHADRAFT_88684"/>
<protein>
    <submittedName>
        <fullName evidence="3">Uncharacterized protein</fullName>
    </submittedName>
</protein>
<reference evidence="3 4" key="1">
    <citation type="journal article" date="2009" name="PLoS Genet.">
        <title>The genome of Nectria haematococca: contribution of supernumerary chromosomes to gene expansion.</title>
        <authorList>
            <person name="Coleman J.J."/>
            <person name="Rounsley S.D."/>
            <person name="Rodriguez-Carres M."/>
            <person name="Kuo A."/>
            <person name="Wasmann C.C."/>
            <person name="Grimwood J."/>
            <person name="Schmutz J."/>
            <person name="Taga M."/>
            <person name="White G.J."/>
            <person name="Zhou S."/>
            <person name="Schwartz D.C."/>
            <person name="Freitag M."/>
            <person name="Ma L.J."/>
            <person name="Danchin E.G."/>
            <person name="Henrissat B."/>
            <person name="Coutinho P.M."/>
            <person name="Nelson D.R."/>
            <person name="Straney D."/>
            <person name="Napoli C.A."/>
            <person name="Barker B.M."/>
            <person name="Gribskov M."/>
            <person name="Rep M."/>
            <person name="Kroken S."/>
            <person name="Molnar I."/>
            <person name="Rensing C."/>
            <person name="Kennell J.C."/>
            <person name="Zamora J."/>
            <person name="Farman M.L."/>
            <person name="Selker E.U."/>
            <person name="Salamov A."/>
            <person name="Shapiro H."/>
            <person name="Pangilinan J."/>
            <person name="Lindquist E."/>
            <person name="Lamers C."/>
            <person name="Grigoriev I.V."/>
            <person name="Geiser D.M."/>
            <person name="Covert S.F."/>
            <person name="Temporini E."/>
            <person name="Vanetten H.D."/>
        </authorList>
    </citation>
    <scope>NUCLEOTIDE SEQUENCE [LARGE SCALE GENOMIC DNA]</scope>
    <source>
        <strain evidence="4">ATCC MYA-4622 / CBS 123669 / FGSC 9596 / NRRL 45880 / 77-13-4</strain>
    </source>
</reference>
<dbReference type="AlphaFoldDB" id="C7ZLI2"/>
<proteinExistence type="predicted"/>
<dbReference type="KEGG" id="nhe:NECHADRAFT_88684"/>
<evidence type="ECO:0000313" key="4">
    <source>
        <dbReference type="Proteomes" id="UP000005206"/>
    </source>
</evidence>
<dbReference type="RefSeq" id="XP_003040834.1">
    <property type="nucleotide sequence ID" value="XM_003040788.1"/>
</dbReference>
<feature type="transmembrane region" description="Helical" evidence="2">
    <location>
        <begin position="12"/>
        <end position="30"/>
    </location>
</feature>
<accession>C7ZLI2</accession>
<feature type="compositionally biased region" description="Polar residues" evidence="1">
    <location>
        <begin position="39"/>
        <end position="51"/>
    </location>
</feature>
<feature type="region of interest" description="Disordered" evidence="1">
    <location>
        <begin position="63"/>
        <end position="84"/>
    </location>
</feature>
<evidence type="ECO:0000256" key="1">
    <source>
        <dbReference type="SAM" id="MobiDB-lite"/>
    </source>
</evidence>
<gene>
    <name evidence="3" type="ORF">NECHADRAFT_88684</name>
</gene>
<keyword evidence="2" id="KW-0472">Membrane</keyword>
<dbReference type="Proteomes" id="UP000005206">
    <property type="component" value="Chromosome 15"/>
</dbReference>
<evidence type="ECO:0000256" key="2">
    <source>
        <dbReference type="SAM" id="Phobius"/>
    </source>
</evidence>
<keyword evidence="4" id="KW-1185">Reference proteome</keyword>
<dbReference type="GeneID" id="9679248"/>
<dbReference type="InParanoid" id="C7ZLI2"/>
<dbReference type="EMBL" id="GG698945">
    <property type="protein sequence ID" value="EEU35121.1"/>
    <property type="molecule type" value="Genomic_DNA"/>
</dbReference>
<dbReference type="OrthoDB" id="5068012at2759"/>
<keyword evidence="2" id="KW-1133">Transmembrane helix</keyword>
<dbReference type="HOGENOM" id="CLU_1482376_0_0_1"/>
<name>C7ZLI2_FUSV7</name>
<evidence type="ECO:0000313" key="3">
    <source>
        <dbReference type="EMBL" id="EEU35121.1"/>
    </source>
</evidence>